<keyword evidence="10" id="KW-1185">Reference proteome</keyword>
<proteinExistence type="predicted"/>
<keyword evidence="5 6" id="KW-0408">Iron</keyword>
<dbReference type="InterPro" id="IPR050597">
    <property type="entry name" value="Cytochrome_c_Oxidase_Subunit"/>
</dbReference>
<dbReference type="PANTHER" id="PTHR33751:SF9">
    <property type="entry name" value="CYTOCHROME C4"/>
    <property type="match status" value="1"/>
</dbReference>
<keyword evidence="3 6" id="KW-0479">Metal-binding</keyword>
<evidence type="ECO:0000256" key="4">
    <source>
        <dbReference type="ARBA" id="ARBA00022982"/>
    </source>
</evidence>
<feature type="region of interest" description="Disordered" evidence="7">
    <location>
        <begin position="1"/>
        <end position="24"/>
    </location>
</feature>
<evidence type="ECO:0000313" key="9">
    <source>
        <dbReference type="EMBL" id="MBK1630545.1"/>
    </source>
</evidence>
<dbReference type="PROSITE" id="PS51007">
    <property type="entry name" value="CYTC"/>
    <property type="match status" value="2"/>
</dbReference>
<gene>
    <name evidence="9" type="ORF">CKO31_07255</name>
</gene>
<evidence type="ECO:0000256" key="3">
    <source>
        <dbReference type="ARBA" id="ARBA00022723"/>
    </source>
</evidence>
<evidence type="ECO:0000256" key="6">
    <source>
        <dbReference type="PROSITE-ProRule" id="PRU00433"/>
    </source>
</evidence>
<keyword evidence="4" id="KW-0249">Electron transport</keyword>
<dbReference type="Proteomes" id="UP000748752">
    <property type="component" value="Unassembled WGS sequence"/>
</dbReference>
<evidence type="ECO:0000259" key="8">
    <source>
        <dbReference type="PROSITE" id="PS51007"/>
    </source>
</evidence>
<evidence type="ECO:0000256" key="1">
    <source>
        <dbReference type="ARBA" id="ARBA00022448"/>
    </source>
</evidence>
<organism evidence="9 10">
    <name type="scientific">Thiohalocapsa halophila</name>
    <dbReference type="NCBI Taxonomy" id="69359"/>
    <lineage>
        <taxon>Bacteria</taxon>
        <taxon>Pseudomonadati</taxon>
        <taxon>Pseudomonadota</taxon>
        <taxon>Gammaproteobacteria</taxon>
        <taxon>Chromatiales</taxon>
        <taxon>Chromatiaceae</taxon>
        <taxon>Thiohalocapsa</taxon>
    </lineage>
</organism>
<dbReference type="InterPro" id="IPR036909">
    <property type="entry name" value="Cyt_c-like_dom_sf"/>
</dbReference>
<feature type="domain" description="Cytochrome c" evidence="8">
    <location>
        <begin position="242"/>
        <end position="324"/>
    </location>
</feature>
<dbReference type="Pfam" id="PF00034">
    <property type="entry name" value="Cytochrom_C"/>
    <property type="match status" value="2"/>
</dbReference>
<comment type="caution">
    <text evidence="9">The sequence shown here is derived from an EMBL/GenBank/DDBJ whole genome shotgun (WGS) entry which is preliminary data.</text>
</comment>
<evidence type="ECO:0000256" key="5">
    <source>
        <dbReference type="ARBA" id="ARBA00023004"/>
    </source>
</evidence>
<evidence type="ECO:0000313" key="10">
    <source>
        <dbReference type="Proteomes" id="UP000748752"/>
    </source>
</evidence>
<evidence type="ECO:0000256" key="2">
    <source>
        <dbReference type="ARBA" id="ARBA00022617"/>
    </source>
</evidence>
<reference evidence="9 10" key="1">
    <citation type="journal article" date="2020" name="Microorganisms">
        <title>Osmotic Adaptation and Compatible Solute Biosynthesis of Phototrophic Bacteria as Revealed from Genome Analyses.</title>
        <authorList>
            <person name="Imhoff J.F."/>
            <person name="Rahn T."/>
            <person name="Kunzel S."/>
            <person name="Keller A."/>
            <person name="Neulinger S.C."/>
        </authorList>
    </citation>
    <scope>NUCLEOTIDE SEQUENCE [LARGE SCALE GENOMIC DNA]</scope>
    <source>
        <strain evidence="9 10">DSM 6210</strain>
    </source>
</reference>
<keyword evidence="2 6" id="KW-0349">Heme</keyword>
<name>A0ABS1CF64_9GAMM</name>
<evidence type="ECO:0000256" key="7">
    <source>
        <dbReference type="SAM" id="MobiDB-lite"/>
    </source>
</evidence>
<dbReference type="PANTHER" id="PTHR33751">
    <property type="entry name" value="CBB3-TYPE CYTOCHROME C OXIDASE SUBUNIT FIXP"/>
    <property type="match status" value="1"/>
</dbReference>
<dbReference type="EMBL" id="NRRV01000013">
    <property type="protein sequence ID" value="MBK1630545.1"/>
    <property type="molecule type" value="Genomic_DNA"/>
</dbReference>
<dbReference type="InterPro" id="IPR009056">
    <property type="entry name" value="Cyt_c-like_dom"/>
</dbReference>
<feature type="domain" description="Cytochrome c" evidence="8">
    <location>
        <begin position="150"/>
        <end position="231"/>
    </location>
</feature>
<dbReference type="Gene3D" id="1.10.760.10">
    <property type="entry name" value="Cytochrome c-like domain"/>
    <property type="match status" value="2"/>
</dbReference>
<sequence>MPVNPQKPPRLQAPERSSMLPPAAGCWTPWGGTRAAQQLAAAVGPSRGPTAVPGASRTASEPTITASAAHVSCAPCGPGGGSRRADYPIRTLERLHMAPKRPRTPSTFASTFYTLRLITLSLLLAVLFMAPGVFADDDEDDEVDLLDMQPDREAGAVMYRQCALCHGKHGQGILGGKYPRIAGLPDYYLLNALKDYQTGVRGYDAMLVVGALKTAEDQDLVNLAAYISDMELDIDVPGPEAGSARSGRRLYRYDCKTCHGRKAEGKTRKESPPLRSQYHEYLLRQIELFKSKERIHADDPEDETFKAYEDEELLDILAWIASLDDKEEDDD</sequence>
<accession>A0ABS1CF64</accession>
<dbReference type="SUPFAM" id="SSF46626">
    <property type="entry name" value="Cytochrome c"/>
    <property type="match status" value="2"/>
</dbReference>
<protein>
    <recommendedName>
        <fullName evidence="8">Cytochrome c domain-containing protein</fullName>
    </recommendedName>
</protein>
<keyword evidence="1" id="KW-0813">Transport</keyword>